<organism evidence="1 2">
    <name type="scientific">Golovinomyces cichoracearum</name>
    <dbReference type="NCBI Taxonomy" id="62708"/>
    <lineage>
        <taxon>Eukaryota</taxon>
        <taxon>Fungi</taxon>
        <taxon>Dikarya</taxon>
        <taxon>Ascomycota</taxon>
        <taxon>Pezizomycotina</taxon>
        <taxon>Leotiomycetes</taxon>
        <taxon>Erysiphales</taxon>
        <taxon>Erysiphaceae</taxon>
        <taxon>Golovinomyces</taxon>
    </lineage>
</organism>
<dbReference type="Pfam" id="PF13092">
    <property type="entry name" value="CENP-L"/>
    <property type="match status" value="1"/>
</dbReference>
<dbReference type="EMBL" id="MCBQ01018349">
    <property type="protein sequence ID" value="RKF58231.1"/>
    <property type="molecule type" value="Genomic_DNA"/>
</dbReference>
<keyword evidence="2" id="KW-1185">Reference proteome</keyword>
<accession>A0A420HLB0</accession>
<name>A0A420HLB0_9PEZI</name>
<dbReference type="InterPro" id="IPR025204">
    <property type="entry name" value="CENP-L"/>
</dbReference>
<evidence type="ECO:0000313" key="2">
    <source>
        <dbReference type="Proteomes" id="UP000283383"/>
    </source>
</evidence>
<reference evidence="1 2" key="1">
    <citation type="journal article" date="2018" name="BMC Genomics">
        <title>Comparative genome analyses reveal sequence features reflecting distinct modes of host-adaptation between dicot and monocot powdery mildew.</title>
        <authorList>
            <person name="Wu Y."/>
            <person name="Ma X."/>
            <person name="Pan Z."/>
            <person name="Kale S.D."/>
            <person name="Song Y."/>
            <person name="King H."/>
            <person name="Zhang Q."/>
            <person name="Presley C."/>
            <person name="Deng X."/>
            <person name="Wei C.I."/>
            <person name="Xiao S."/>
        </authorList>
    </citation>
    <scope>NUCLEOTIDE SEQUENCE [LARGE SCALE GENOMIC DNA]</scope>
    <source>
        <strain evidence="1">UMSG3</strain>
    </source>
</reference>
<dbReference type="AlphaFoldDB" id="A0A420HLB0"/>
<comment type="caution">
    <text evidence="1">The sequence shown here is derived from an EMBL/GenBank/DDBJ whole genome shotgun (WGS) entry which is preliminary data.</text>
</comment>
<proteinExistence type="predicted"/>
<protein>
    <submittedName>
        <fullName evidence="1">Putative siroheme synthase</fullName>
    </submittedName>
</protein>
<evidence type="ECO:0000313" key="1">
    <source>
        <dbReference type="EMBL" id="RKF58231.1"/>
    </source>
</evidence>
<dbReference type="Proteomes" id="UP000283383">
    <property type="component" value="Unassembled WGS sequence"/>
</dbReference>
<gene>
    <name evidence="1" type="ORF">GcM3_183039</name>
</gene>
<sequence>MAANSQCLFYNTTYSLHRVSPLYTKNPRPIENSWLSYYAQQFQDLLIGEVLRSVKTGAVSDKDAEIRAGSLKAVRWTFFNDKDVLGLEENDESSVMEYASRGMLVTVSYENIEYQAIFLQGLCSKENCGSEEIQDVFLHFPLLLLKMSGPLRKIFLEYFATTFDTRISNLHLSHRCLIDCFERYIADLRTDEKSRERESVQMSVDMSDVIKHTVVRLGFDLPSRSTLLKSIDIQILSEDLPLMVATGERTVDAPFFEAFRTYLKIHLALDVNNPKVKIERISCAAFNLSIEGKLKLAKPSNLNFHSPQIQANRRLIYTLVEAAKRSALSSSSYTV</sequence>